<dbReference type="RefSeq" id="WP_070102650.1">
    <property type="nucleotide sequence ID" value="NZ_CYZV01000114.1"/>
</dbReference>
<gene>
    <name evidence="1" type="ORF">ERS852470_03743</name>
</gene>
<sequence>MLEVNKNITLTGISKIDGVQVAYMSATISSDGGAGANVNKNITNQEVYNANKVAVRADIAEFETKVYEVEDELLASKTLEISSVALQVDGEIIAKTINNKKVGK</sequence>
<dbReference type="EMBL" id="CYZV01000114">
    <property type="protein sequence ID" value="CUO95117.1"/>
    <property type="molecule type" value="Genomic_DNA"/>
</dbReference>
<accession>A0A174JB35</accession>
<name>A0A174JB35_9CLOT</name>
<dbReference type="AlphaFoldDB" id="A0A174JB35"/>
<protein>
    <submittedName>
        <fullName evidence="1">Uncharacterized protein</fullName>
    </submittedName>
</protein>
<reference evidence="1 2" key="1">
    <citation type="submission" date="2015-09" db="EMBL/GenBank/DDBJ databases">
        <authorList>
            <consortium name="Pathogen Informatics"/>
        </authorList>
    </citation>
    <scope>NUCLEOTIDE SEQUENCE [LARGE SCALE GENOMIC DNA]</scope>
    <source>
        <strain evidence="1 2">2789STDY5834855</strain>
    </source>
</reference>
<organism evidence="1 2">
    <name type="scientific">Clostridium disporicum</name>
    <dbReference type="NCBI Taxonomy" id="84024"/>
    <lineage>
        <taxon>Bacteria</taxon>
        <taxon>Bacillati</taxon>
        <taxon>Bacillota</taxon>
        <taxon>Clostridia</taxon>
        <taxon>Eubacteriales</taxon>
        <taxon>Clostridiaceae</taxon>
        <taxon>Clostridium</taxon>
    </lineage>
</organism>
<proteinExistence type="predicted"/>
<evidence type="ECO:0000313" key="1">
    <source>
        <dbReference type="EMBL" id="CUO95117.1"/>
    </source>
</evidence>
<dbReference type="Proteomes" id="UP000095558">
    <property type="component" value="Unassembled WGS sequence"/>
</dbReference>
<evidence type="ECO:0000313" key="2">
    <source>
        <dbReference type="Proteomes" id="UP000095558"/>
    </source>
</evidence>